<comment type="caution">
    <text evidence="15">The sequence shown here is derived from an EMBL/GenBank/DDBJ whole genome shotgun (WGS) entry which is preliminary data.</text>
</comment>
<dbReference type="AlphaFoldDB" id="A0A8S4BW25"/>
<evidence type="ECO:0000256" key="4">
    <source>
        <dbReference type="ARBA" id="ARBA00017068"/>
    </source>
</evidence>
<proteinExistence type="inferred from homology"/>
<feature type="domain" description="Enolase C-terminal TIM barrel" evidence="13">
    <location>
        <begin position="140"/>
        <end position="411"/>
    </location>
</feature>
<feature type="binding site" evidence="11">
    <location>
        <position position="312"/>
    </location>
    <ligand>
        <name>substrate</name>
    </ligand>
</feature>
<keyword evidence="5 12" id="KW-0460">Magnesium</keyword>
<evidence type="ECO:0000256" key="1">
    <source>
        <dbReference type="ARBA" id="ARBA00005031"/>
    </source>
</evidence>
<dbReference type="PIRSF" id="PIRSF001400">
    <property type="entry name" value="Enolase"/>
    <property type="match status" value="1"/>
</dbReference>
<evidence type="ECO:0000256" key="9">
    <source>
        <dbReference type="ARBA" id="ARBA00032132"/>
    </source>
</evidence>
<comment type="similarity">
    <text evidence="2">Belongs to the enolase family.</text>
</comment>
<evidence type="ECO:0000256" key="11">
    <source>
        <dbReference type="PIRSR" id="PIRSR001400-2"/>
    </source>
</evidence>
<dbReference type="SUPFAM" id="SSF51604">
    <property type="entry name" value="Enolase C-terminal domain-like"/>
    <property type="match status" value="1"/>
</dbReference>
<feature type="domain" description="Enolase N-terminal" evidence="14">
    <location>
        <begin position="4"/>
        <end position="134"/>
    </location>
</feature>
<feature type="binding site" evidence="12">
    <location>
        <position position="242"/>
    </location>
    <ligand>
        <name>Mg(2+)</name>
        <dbReference type="ChEBI" id="CHEBI:18420"/>
    </ligand>
</feature>
<dbReference type="HAMAP" id="MF_00318">
    <property type="entry name" value="Enolase"/>
    <property type="match status" value="1"/>
</dbReference>
<evidence type="ECO:0000256" key="5">
    <source>
        <dbReference type="ARBA" id="ARBA00022842"/>
    </source>
</evidence>
<evidence type="ECO:0000256" key="3">
    <source>
        <dbReference type="ARBA" id="ARBA00012058"/>
    </source>
</evidence>
<gene>
    <name evidence="15" type="ORF">MHYMCMPASI_00484</name>
</gene>
<evidence type="ECO:0000256" key="12">
    <source>
        <dbReference type="PIRSR" id="PIRSR001400-3"/>
    </source>
</evidence>
<accession>A0A8S4BW25</accession>
<protein>
    <recommendedName>
        <fullName evidence="4">Enolase</fullName>
        <ecNumber evidence="3">4.2.1.11</ecNumber>
    </recommendedName>
    <alternativeName>
        <fullName evidence="8">2-phospho-D-glycerate hydro-lyase</fullName>
    </alternativeName>
    <alternativeName>
        <fullName evidence="9">2-phosphoglycerate dehydratase</fullName>
    </alternativeName>
</protein>
<evidence type="ECO:0000256" key="10">
    <source>
        <dbReference type="PIRSR" id="PIRSR001400-1"/>
    </source>
</evidence>
<reference evidence="15" key="1">
    <citation type="submission" date="2021-06" db="EMBL/GenBank/DDBJ databases">
        <authorList>
            <person name="Nardi T."/>
            <person name="Nardi T."/>
        </authorList>
    </citation>
    <scope>NUCLEOTIDE SEQUENCE</scope>
</reference>
<dbReference type="Gene3D" id="3.30.390.10">
    <property type="entry name" value="Enolase-like, N-terminal domain"/>
    <property type="match status" value="1"/>
</dbReference>
<dbReference type="SFLD" id="SFLDG00178">
    <property type="entry name" value="enolase"/>
    <property type="match status" value="1"/>
</dbReference>
<dbReference type="SFLD" id="SFLDF00002">
    <property type="entry name" value="enolase"/>
    <property type="match status" value="1"/>
</dbReference>
<dbReference type="GO" id="GO:0006096">
    <property type="term" value="P:glycolytic process"/>
    <property type="evidence" value="ECO:0007669"/>
    <property type="project" value="UniProtKB-KW"/>
</dbReference>
<dbReference type="Pfam" id="PF03952">
    <property type="entry name" value="Enolase_N"/>
    <property type="match status" value="1"/>
</dbReference>
<dbReference type="Proteomes" id="UP000837675">
    <property type="component" value="Unassembled WGS sequence"/>
</dbReference>
<dbReference type="PANTHER" id="PTHR11902">
    <property type="entry name" value="ENOLASE"/>
    <property type="match status" value="1"/>
</dbReference>
<comment type="cofactor">
    <cofactor evidence="12">
        <name>Mg(2+)</name>
        <dbReference type="ChEBI" id="CHEBI:18420"/>
    </cofactor>
    <text evidence="12">Mg(2+) is required for catalysis and for stabilizing the dimer.</text>
</comment>
<feature type="binding site" evidence="11">
    <location>
        <position position="165"/>
    </location>
    <ligand>
        <name>substrate</name>
    </ligand>
</feature>
<feature type="binding site" evidence="12">
    <location>
        <position position="312"/>
    </location>
    <ligand>
        <name>Mg(2+)</name>
        <dbReference type="ChEBI" id="CHEBI:18420"/>
    </ligand>
</feature>
<dbReference type="SUPFAM" id="SSF54826">
    <property type="entry name" value="Enolase N-terminal domain-like"/>
    <property type="match status" value="1"/>
</dbReference>
<feature type="binding site" evidence="11">
    <location>
        <begin position="364"/>
        <end position="367"/>
    </location>
    <ligand>
        <name>substrate</name>
    </ligand>
</feature>
<dbReference type="EC" id="4.2.1.11" evidence="3"/>
<organism evidence="15 16">
    <name type="scientific">Hyalomma marginatum</name>
    <dbReference type="NCBI Taxonomy" id="34627"/>
    <lineage>
        <taxon>Eukaryota</taxon>
        <taxon>Metazoa</taxon>
        <taxon>Ecdysozoa</taxon>
        <taxon>Arthropoda</taxon>
        <taxon>Chelicerata</taxon>
        <taxon>Arachnida</taxon>
        <taxon>Acari</taxon>
        <taxon>Parasitiformes</taxon>
        <taxon>Ixodida</taxon>
        <taxon>Ixodoidea</taxon>
        <taxon>Ixodidae</taxon>
        <taxon>Hyalomminae</taxon>
        <taxon>Hyalomma</taxon>
    </lineage>
</organism>
<dbReference type="InterPro" id="IPR036849">
    <property type="entry name" value="Enolase-like_C_sf"/>
</dbReference>
<dbReference type="PRINTS" id="PR00148">
    <property type="entry name" value="ENOLASE"/>
</dbReference>
<dbReference type="InterPro" id="IPR020809">
    <property type="entry name" value="Enolase_CS"/>
</dbReference>
<comment type="pathway">
    <text evidence="1">Carbohydrate degradation; glycolysis; pyruvate from D-glyceraldehyde 3-phosphate: step 4/5.</text>
</comment>
<dbReference type="SMART" id="SM01192">
    <property type="entry name" value="Enolase_C"/>
    <property type="match status" value="1"/>
</dbReference>
<feature type="binding site" evidence="11">
    <location>
        <position position="285"/>
    </location>
    <ligand>
        <name>substrate</name>
    </ligand>
</feature>
<feature type="binding site" evidence="12">
    <location>
        <position position="285"/>
    </location>
    <ligand>
        <name>Mg(2+)</name>
        <dbReference type="ChEBI" id="CHEBI:18420"/>
    </ligand>
</feature>
<feature type="active site" description="Proton acceptor" evidence="10">
    <location>
        <position position="337"/>
    </location>
</feature>
<evidence type="ECO:0000256" key="6">
    <source>
        <dbReference type="ARBA" id="ARBA00023152"/>
    </source>
</evidence>
<dbReference type="InterPro" id="IPR029017">
    <property type="entry name" value="Enolase-like_N"/>
</dbReference>
<dbReference type="SFLD" id="SFLDS00001">
    <property type="entry name" value="Enolase"/>
    <property type="match status" value="1"/>
</dbReference>
<evidence type="ECO:0000256" key="2">
    <source>
        <dbReference type="ARBA" id="ARBA00009604"/>
    </source>
</evidence>
<dbReference type="InterPro" id="IPR020811">
    <property type="entry name" value="Enolase_N"/>
</dbReference>
<name>A0A8S4BW25_9ACAR</name>
<dbReference type="Pfam" id="PF00113">
    <property type="entry name" value="Enolase_C"/>
    <property type="match status" value="1"/>
</dbReference>
<feature type="binding site" evidence="11">
    <location>
        <position position="156"/>
    </location>
    <ligand>
        <name>substrate</name>
    </ligand>
</feature>
<dbReference type="InterPro" id="IPR020810">
    <property type="entry name" value="Enolase_C"/>
</dbReference>
<evidence type="ECO:0000259" key="13">
    <source>
        <dbReference type="SMART" id="SM01192"/>
    </source>
</evidence>
<dbReference type="Gene3D" id="3.20.20.120">
    <property type="entry name" value="Enolase-like C-terminal domain"/>
    <property type="match status" value="1"/>
</dbReference>
<dbReference type="GO" id="GO:0000015">
    <property type="term" value="C:phosphopyruvate hydratase complex"/>
    <property type="evidence" value="ECO:0007669"/>
    <property type="project" value="InterPro"/>
</dbReference>
<dbReference type="GO" id="GO:0000287">
    <property type="term" value="F:magnesium ion binding"/>
    <property type="evidence" value="ECO:0007669"/>
    <property type="project" value="InterPro"/>
</dbReference>
<evidence type="ECO:0000313" key="15">
    <source>
        <dbReference type="EMBL" id="CAG7591813.1"/>
    </source>
</evidence>
<evidence type="ECO:0000259" key="14">
    <source>
        <dbReference type="SMART" id="SM01193"/>
    </source>
</evidence>
<dbReference type="CDD" id="cd03313">
    <property type="entry name" value="enolase"/>
    <property type="match status" value="1"/>
</dbReference>
<dbReference type="NCBIfam" id="TIGR01060">
    <property type="entry name" value="eno"/>
    <property type="match status" value="1"/>
</dbReference>
<keyword evidence="7" id="KW-0456">Lyase</keyword>
<evidence type="ECO:0000256" key="7">
    <source>
        <dbReference type="ARBA" id="ARBA00023239"/>
    </source>
</evidence>
<keyword evidence="16" id="KW-1185">Reference proteome</keyword>
<evidence type="ECO:0000313" key="16">
    <source>
        <dbReference type="Proteomes" id="UP000837675"/>
    </source>
</evidence>
<keyword evidence="6" id="KW-0324">Glycolysis</keyword>
<keyword evidence="12" id="KW-0479">Metal-binding</keyword>
<dbReference type="EMBL" id="CAJVAF010000215">
    <property type="protein sequence ID" value="CAG7591813.1"/>
    <property type="molecule type" value="Genomic_DNA"/>
</dbReference>
<feature type="active site" description="Proton donor" evidence="10">
    <location>
        <position position="205"/>
    </location>
</feature>
<feature type="binding site" evidence="11">
    <location>
        <position position="388"/>
    </location>
    <ligand>
        <name>substrate</name>
    </ligand>
</feature>
<dbReference type="PROSITE" id="PS00164">
    <property type="entry name" value="ENOLASE"/>
    <property type="match status" value="1"/>
</dbReference>
<evidence type="ECO:0000256" key="8">
    <source>
        <dbReference type="ARBA" id="ARBA00031125"/>
    </source>
</evidence>
<dbReference type="SMART" id="SM01193">
    <property type="entry name" value="Enolase_N"/>
    <property type="match status" value="1"/>
</dbReference>
<dbReference type="GO" id="GO:0004634">
    <property type="term" value="F:phosphopyruvate hydratase activity"/>
    <property type="evidence" value="ECO:0007669"/>
    <property type="project" value="UniProtKB-EC"/>
</dbReference>
<dbReference type="InterPro" id="IPR000941">
    <property type="entry name" value="Enolase"/>
</dbReference>
<sequence>MFTVQGVKARQILDSRGNPTVEVDLALSSGAFGRAAVPSGASVGSREAIELRDDNKSIYVGKGVLGAVKNVNTIIASHILNKNFAEQKVFDAALIDLDGTETKELLGANAILAVSIAFAKATARQMNNDLFQLISQNRYPVKMPTPMLNLINGGVHADNPIDIQEFMIVPKADNISSSLEIAAAVFHNLKSTLKKMGHSTNVGDEGGFAPNLRSTEQVLDILSESIFKSGLTLGENVEIALDIAATELFKDGFYHLKGEKIKLSSSEFAQYNKKLIDTYQICSIEDPMSENDLEGWKIVTDLIGNKVQLVGDDIFVTNRSILEQGIKKGLANALLVKMNQVGTLTETLQAVDLAYQNGYETIVSHRSGETEDTTIAHLAVGIGSKYIKAGSICRTDRACKYNELLRISETLC</sequence>
<dbReference type="PANTHER" id="PTHR11902:SF1">
    <property type="entry name" value="ENOLASE"/>
    <property type="match status" value="1"/>
</dbReference>